<reference evidence="3" key="1">
    <citation type="journal article" date="2021" name="PeerJ">
        <title>Extensive microbial diversity within the chicken gut microbiome revealed by metagenomics and culture.</title>
        <authorList>
            <person name="Gilroy R."/>
            <person name="Ravi A."/>
            <person name="Getino M."/>
            <person name="Pursley I."/>
            <person name="Horton D.L."/>
            <person name="Alikhan N.F."/>
            <person name="Baker D."/>
            <person name="Gharbi K."/>
            <person name="Hall N."/>
            <person name="Watson M."/>
            <person name="Adriaenssens E.M."/>
            <person name="Foster-Nyarko E."/>
            <person name="Jarju S."/>
            <person name="Secka A."/>
            <person name="Antonio M."/>
            <person name="Oren A."/>
            <person name="Chaudhuri R.R."/>
            <person name="La Ragione R."/>
            <person name="Hildebrand F."/>
            <person name="Pallen M.J."/>
        </authorList>
    </citation>
    <scope>NUCLEOTIDE SEQUENCE</scope>
    <source>
        <strain evidence="3">ChiSxjej5B17-1746</strain>
    </source>
</reference>
<dbReference type="Proteomes" id="UP000824264">
    <property type="component" value="Unassembled WGS sequence"/>
</dbReference>
<gene>
    <name evidence="3" type="ORF">H9874_09345</name>
</gene>
<evidence type="ECO:0000313" key="3">
    <source>
        <dbReference type="EMBL" id="HIW79332.1"/>
    </source>
</evidence>
<dbReference type="PANTHER" id="PTHR33121:SF15">
    <property type="entry name" value="BLUE LIGHT- AND TEMPERATURE-REGULATED ANTIREPRESSOR BLUF"/>
    <property type="match status" value="1"/>
</dbReference>
<dbReference type="InterPro" id="IPR035919">
    <property type="entry name" value="EAL_sf"/>
</dbReference>
<dbReference type="InterPro" id="IPR043128">
    <property type="entry name" value="Rev_trsase/Diguanyl_cyclase"/>
</dbReference>
<dbReference type="CDD" id="cd00130">
    <property type="entry name" value="PAS"/>
    <property type="match status" value="1"/>
</dbReference>
<dbReference type="CDD" id="cd01948">
    <property type="entry name" value="EAL"/>
    <property type="match status" value="1"/>
</dbReference>
<dbReference type="SMART" id="SM00086">
    <property type="entry name" value="PAC"/>
    <property type="match status" value="1"/>
</dbReference>
<dbReference type="SUPFAM" id="SSF55785">
    <property type="entry name" value="PYP-like sensor domain (PAS domain)"/>
    <property type="match status" value="1"/>
</dbReference>
<dbReference type="PANTHER" id="PTHR33121">
    <property type="entry name" value="CYCLIC DI-GMP PHOSPHODIESTERASE PDEF"/>
    <property type="match status" value="1"/>
</dbReference>
<dbReference type="Gene3D" id="3.30.70.270">
    <property type="match status" value="1"/>
</dbReference>
<dbReference type="SMART" id="SM00052">
    <property type="entry name" value="EAL"/>
    <property type="match status" value="1"/>
</dbReference>
<dbReference type="SUPFAM" id="SSF55073">
    <property type="entry name" value="Nucleotide cyclase"/>
    <property type="match status" value="1"/>
</dbReference>
<dbReference type="InterPro" id="IPR000014">
    <property type="entry name" value="PAS"/>
</dbReference>
<reference evidence="3" key="2">
    <citation type="submission" date="2021-04" db="EMBL/GenBank/DDBJ databases">
        <authorList>
            <person name="Gilroy R."/>
        </authorList>
    </citation>
    <scope>NUCLEOTIDE SEQUENCE</scope>
    <source>
        <strain evidence="3">ChiSxjej5B17-1746</strain>
    </source>
</reference>
<dbReference type="InterPro" id="IPR013655">
    <property type="entry name" value="PAS_fold_3"/>
</dbReference>
<proteinExistence type="predicted"/>
<dbReference type="CDD" id="cd01949">
    <property type="entry name" value="GGDEF"/>
    <property type="match status" value="1"/>
</dbReference>
<dbReference type="SUPFAM" id="SSF141868">
    <property type="entry name" value="EAL domain-like"/>
    <property type="match status" value="1"/>
</dbReference>
<dbReference type="SMART" id="SM00267">
    <property type="entry name" value="GGDEF"/>
    <property type="match status" value="1"/>
</dbReference>
<dbReference type="Pfam" id="PF00990">
    <property type="entry name" value="GGDEF"/>
    <property type="match status" value="1"/>
</dbReference>
<dbReference type="InterPro" id="IPR001633">
    <property type="entry name" value="EAL_dom"/>
</dbReference>
<protein>
    <submittedName>
        <fullName evidence="3">GGDEF and EAL domain-containing protein</fullName>
    </submittedName>
</protein>
<dbReference type="Pfam" id="PF00563">
    <property type="entry name" value="EAL"/>
    <property type="match status" value="1"/>
</dbReference>
<accession>A0A9D1U9C5</accession>
<dbReference type="PROSITE" id="PS50883">
    <property type="entry name" value="EAL"/>
    <property type="match status" value="1"/>
</dbReference>
<feature type="domain" description="EAL" evidence="1">
    <location>
        <begin position="263"/>
        <end position="518"/>
    </location>
</feature>
<name>A0A9D1U9C5_9BACT</name>
<dbReference type="EMBL" id="DXGI01000354">
    <property type="protein sequence ID" value="HIW79332.1"/>
    <property type="molecule type" value="Genomic_DNA"/>
</dbReference>
<evidence type="ECO:0000313" key="4">
    <source>
        <dbReference type="Proteomes" id="UP000824264"/>
    </source>
</evidence>
<dbReference type="InterPro" id="IPR035965">
    <property type="entry name" value="PAS-like_dom_sf"/>
</dbReference>
<evidence type="ECO:0000259" key="1">
    <source>
        <dbReference type="PROSITE" id="PS50883"/>
    </source>
</evidence>
<dbReference type="InterPro" id="IPR000160">
    <property type="entry name" value="GGDEF_dom"/>
</dbReference>
<dbReference type="PROSITE" id="PS50887">
    <property type="entry name" value="GGDEF"/>
    <property type="match status" value="1"/>
</dbReference>
<dbReference type="GO" id="GO:0071111">
    <property type="term" value="F:cyclic-guanylate-specific phosphodiesterase activity"/>
    <property type="evidence" value="ECO:0007669"/>
    <property type="project" value="InterPro"/>
</dbReference>
<feature type="non-terminal residue" evidence="3">
    <location>
        <position position="1"/>
    </location>
</feature>
<dbReference type="InterPro" id="IPR050706">
    <property type="entry name" value="Cyclic-di-GMP_PDE-like"/>
</dbReference>
<dbReference type="NCBIfam" id="TIGR00254">
    <property type="entry name" value="GGDEF"/>
    <property type="match status" value="1"/>
</dbReference>
<sequence length="524" mass="58929">RYSPSMVEEFGLPGEIVENAAAVWGSKVHPDDQAAFLEANQIIADGRSDSHCVEYRAKNRKGEWVWVRCRGYLERDERGEPALFAGFITNLGQKNKIDHVTGLFNKIKCAEDVEALLRSRPGHPLQFMVLGLDGFKHINELHNKSFGDEVLRVMAQRIQGLLPAYGSVYRLDGDEFALVVSGLPQEAAEIYRSIAESFRYQQEYDGKKFFCTVSAGSVSYPADASAYAEMVQYASYSLKQAKQQGRNRMVAFSSDILDCQLRSLELVELLRESIERQYEGFEVVYQPQIDAATQRVIGAEALARWTCAKYGGVSPGEFIPLLEQSGLIVPFGKWVFRQAVAQCREWVRLRPDFTVSVNLSYLQVTSGDIVPFMRDTLEKAGLSPSNLVVEFTESCMIQENRRIHEIFDGIRGLGIRIAMDDFGTGYSSLGMLKKSPADIVKIDRTFVRDILKSRFDATFIRFVVALCHDVDIKVCLEGVECEEEFDCVRPMRLDYIQGFFFGRPVAADIFGRDFLSSATATPAS</sequence>
<feature type="domain" description="GGDEF" evidence="2">
    <location>
        <begin position="123"/>
        <end position="254"/>
    </location>
</feature>
<dbReference type="AlphaFoldDB" id="A0A9D1U9C5"/>
<organism evidence="3 4">
    <name type="scientific">Candidatus Bilophila faecipullorum</name>
    <dbReference type="NCBI Taxonomy" id="2838482"/>
    <lineage>
        <taxon>Bacteria</taxon>
        <taxon>Pseudomonadati</taxon>
        <taxon>Thermodesulfobacteriota</taxon>
        <taxon>Desulfovibrionia</taxon>
        <taxon>Desulfovibrionales</taxon>
        <taxon>Desulfovibrionaceae</taxon>
        <taxon>Bilophila</taxon>
    </lineage>
</organism>
<dbReference type="InterPro" id="IPR029787">
    <property type="entry name" value="Nucleotide_cyclase"/>
</dbReference>
<dbReference type="Gene3D" id="3.20.20.450">
    <property type="entry name" value="EAL domain"/>
    <property type="match status" value="1"/>
</dbReference>
<dbReference type="InterPro" id="IPR001610">
    <property type="entry name" value="PAC"/>
</dbReference>
<dbReference type="Gene3D" id="3.30.450.20">
    <property type="entry name" value="PAS domain"/>
    <property type="match status" value="1"/>
</dbReference>
<evidence type="ECO:0000259" key="2">
    <source>
        <dbReference type="PROSITE" id="PS50887"/>
    </source>
</evidence>
<dbReference type="Pfam" id="PF08447">
    <property type="entry name" value="PAS_3"/>
    <property type="match status" value="1"/>
</dbReference>
<comment type="caution">
    <text evidence="3">The sequence shown here is derived from an EMBL/GenBank/DDBJ whole genome shotgun (WGS) entry which is preliminary data.</text>
</comment>